<proteinExistence type="inferred from homology"/>
<dbReference type="InterPro" id="IPR006626">
    <property type="entry name" value="PbH1"/>
</dbReference>
<dbReference type="Proteomes" id="UP000202922">
    <property type="component" value="Unassembled WGS sequence"/>
</dbReference>
<dbReference type="SMART" id="SM00710">
    <property type="entry name" value="PbH1"/>
    <property type="match status" value="5"/>
</dbReference>
<reference evidence="6" key="1">
    <citation type="submission" date="2017-05" db="EMBL/GenBank/DDBJ databases">
        <authorList>
            <person name="Rodrigo-Torres L."/>
            <person name="Arahal R. D."/>
            <person name="Lucena T."/>
        </authorList>
    </citation>
    <scope>NUCLEOTIDE SEQUENCE [LARGE SCALE GENOMIC DNA]</scope>
    <source>
        <strain evidence="6">CECT 8621</strain>
    </source>
</reference>
<dbReference type="Gene3D" id="2.160.20.10">
    <property type="entry name" value="Single-stranded right-handed beta-helix, Pectin lyase-like"/>
    <property type="match status" value="1"/>
</dbReference>
<dbReference type="InterPro" id="IPR011050">
    <property type="entry name" value="Pectin_lyase_fold/virulence"/>
</dbReference>
<evidence type="ECO:0000256" key="2">
    <source>
        <dbReference type="ARBA" id="ARBA00022801"/>
    </source>
</evidence>
<dbReference type="InterPro" id="IPR000743">
    <property type="entry name" value="Glyco_hydro_28"/>
</dbReference>
<dbReference type="PROSITE" id="PS00502">
    <property type="entry name" value="POLYGALACTURONASE"/>
    <property type="match status" value="1"/>
</dbReference>
<keyword evidence="3 4" id="KW-0326">Glycosidase</keyword>
<dbReference type="PANTHER" id="PTHR31339">
    <property type="entry name" value="PECTIN LYASE-RELATED"/>
    <property type="match status" value="1"/>
</dbReference>
<comment type="similarity">
    <text evidence="1 4">Belongs to the glycosyl hydrolase 28 family.</text>
</comment>
<evidence type="ECO:0000256" key="3">
    <source>
        <dbReference type="ARBA" id="ARBA00023295"/>
    </source>
</evidence>
<dbReference type="EMBL" id="FXYE01000002">
    <property type="protein sequence ID" value="SMX46012.1"/>
    <property type="molecule type" value="Genomic_DNA"/>
</dbReference>
<dbReference type="GO" id="GO:0004650">
    <property type="term" value="F:polygalacturonase activity"/>
    <property type="evidence" value="ECO:0007669"/>
    <property type="project" value="UniProtKB-EC"/>
</dbReference>
<protein>
    <submittedName>
        <fullName evidence="5">Polygalacturonase</fullName>
        <ecNumber evidence="5">3.2.1.15</ecNumber>
    </submittedName>
</protein>
<dbReference type="EC" id="3.2.1.15" evidence="5"/>
<dbReference type="GO" id="GO:0005975">
    <property type="term" value="P:carbohydrate metabolic process"/>
    <property type="evidence" value="ECO:0007669"/>
    <property type="project" value="InterPro"/>
</dbReference>
<accession>A0A238KV02</accession>
<evidence type="ECO:0000313" key="5">
    <source>
        <dbReference type="EMBL" id="SMX46012.1"/>
    </source>
</evidence>
<sequence length="501" mass="53842">MMKLIALTARTAAFAVVPDGAKFTLAQPREWSLSNASGESLRSGTTHTVPLFIEGLQPDQSYVLACGGERFAFRTKLCAGLVHAETHGVRPESSDNTEAFGRALAAVPENGTLLVPPGRHLTRPLFLKPNMTLLIPEGAEIVALADRAGWPILPARDKTSRVIGTWEGLPEASFASVLTGIDCDGLVITGRGVIDGGGAQGDWWQWPKETRDGARRPRTVFIAHSDDVILSGVTVRNSPSWTVHPYRCQHLTAAALNIENPPDSPNTDGFNPESCEDVQMIGLNFSVGDDCIAIKSGKRSPDVSDHIAPTRRVRISHCRMARGHGAVVIGSEMSGDVTDVDVSNCEFVGTDRGLRLKTRRGRGGLMASIHMRNVSMERVLTPLAINAFYFCDPDGKSDAVQSRIPAPVDDTTPRVKDITMSDVTATGVTLAAAAILGLPEAPIQNVRLHNYAVSYDPAAKPDVALMALGVAPVRHASVVSEFAEVHADIKQIEHQEDHEPC</sequence>
<dbReference type="InterPro" id="IPR051801">
    <property type="entry name" value="GH28_Enzymes"/>
</dbReference>
<dbReference type="Pfam" id="PF00295">
    <property type="entry name" value="Glyco_hydro_28"/>
    <property type="match status" value="1"/>
</dbReference>
<organism evidence="5 6">
    <name type="scientific">Actibacterium lipolyticum</name>
    <dbReference type="NCBI Taxonomy" id="1524263"/>
    <lineage>
        <taxon>Bacteria</taxon>
        <taxon>Pseudomonadati</taxon>
        <taxon>Pseudomonadota</taxon>
        <taxon>Alphaproteobacteria</taxon>
        <taxon>Rhodobacterales</taxon>
        <taxon>Roseobacteraceae</taxon>
        <taxon>Actibacterium</taxon>
    </lineage>
</organism>
<dbReference type="PANTHER" id="PTHR31339:SF9">
    <property type="entry name" value="PLASMIN AND FIBRONECTIN-BINDING PROTEIN A"/>
    <property type="match status" value="1"/>
</dbReference>
<dbReference type="InterPro" id="IPR012334">
    <property type="entry name" value="Pectin_lyas_fold"/>
</dbReference>
<keyword evidence="2 4" id="KW-0378">Hydrolase</keyword>
<gene>
    <name evidence="5" type="primary">pgl_2</name>
    <name evidence="5" type="ORF">COL8621_02947</name>
</gene>
<dbReference type="SUPFAM" id="SSF51126">
    <property type="entry name" value="Pectin lyase-like"/>
    <property type="match status" value="1"/>
</dbReference>
<name>A0A238KV02_9RHOB</name>
<evidence type="ECO:0000313" key="6">
    <source>
        <dbReference type="Proteomes" id="UP000202922"/>
    </source>
</evidence>
<evidence type="ECO:0000256" key="1">
    <source>
        <dbReference type="ARBA" id="ARBA00008834"/>
    </source>
</evidence>
<keyword evidence="6" id="KW-1185">Reference proteome</keyword>
<evidence type="ECO:0000256" key="4">
    <source>
        <dbReference type="RuleBase" id="RU361169"/>
    </source>
</evidence>
<dbReference type="AlphaFoldDB" id="A0A238KV02"/>